<evidence type="ECO:0000256" key="1">
    <source>
        <dbReference type="SAM" id="SignalP"/>
    </source>
</evidence>
<dbReference type="EMBL" id="AP019389">
    <property type="protein sequence ID" value="BBI21605.1"/>
    <property type="molecule type" value="Genomic_DNA"/>
</dbReference>
<keyword evidence="1" id="KW-0732">Signal</keyword>
<gene>
    <name evidence="2" type="ORF">EKJ_24520</name>
</gene>
<evidence type="ECO:0000313" key="3">
    <source>
        <dbReference type="Proteomes" id="UP000290057"/>
    </source>
</evidence>
<feature type="chain" id="PRO_5019307719" description="Transporter" evidence="1">
    <location>
        <begin position="24"/>
        <end position="268"/>
    </location>
</feature>
<accession>A0A3T1CKS1</accession>
<evidence type="ECO:0000313" key="2">
    <source>
        <dbReference type="EMBL" id="BBI21605.1"/>
    </source>
</evidence>
<name>A0A3T1CKS1_9SPHN</name>
<keyword evidence="3" id="KW-1185">Reference proteome</keyword>
<feature type="signal peptide" evidence="1">
    <location>
        <begin position="1"/>
        <end position="23"/>
    </location>
</feature>
<protein>
    <recommendedName>
        <fullName evidence="4">Transporter</fullName>
    </recommendedName>
</protein>
<reference evidence="2 3" key="1">
    <citation type="submission" date="2019-01" db="EMBL/GenBank/DDBJ databases">
        <title>Complete genome sequence of Erythrobacter flavus KJ5.</title>
        <authorList>
            <person name="Kanesaki Y."/>
            <person name="Brotosudarmo T."/>
            <person name="Moriuchi R."/>
            <person name="Awai K."/>
        </authorList>
    </citation>
    <scope>NUCLEOTIDE SEQUENCE [LARGE SCALE GENOMIC DNA]</scope>
    <source>
        <strain evidence="2 3">KJ5</strain>
    </source>
</reference>
<organism evidence="2 3">
    <name type="scientific">Qipengyuania flava</name>
    <dbReference type="NCBI Taxonomy" id="192812"/>
    <lineage>
        <taxon>Bacteria</taxon>
        <taxon>Pseudomonadati</taxon>
        <taxon>Pseudomonadota</taxon>
        <taxon>Alphaproteobacteria</taxon>
        <taxon>Sphingomonadales</taxon>
        <taxon>Erythrobacteraceae</taxon>
        <taxon>Qipengyuania</taxon>
    </lineage>
</organism>
<dbReference type="Proteomes" id="UP000290057">
    <property type="component" value="Chromosome"/>
</dbReference>
<dbReference type="RefSeq" id="WP_130587047.1">
    <property type="nucleotide sequence ID" value="NZ_AP019389.1"/>
</dbReference>
<sequence>MTGKFSAYAIALACVTGAAPALAQEGIVTDAGQQADRGQVIATFYYSNSTKGYDADGNTIDIADYEKVELFLLAEYAIAPDFTLLFKPSFRSVSVEGGDDDRGLGYTDIGGRYRFAGNQDGWLAAEATVRIPGVSRDDNLAQVGSTDAEYDLRLRGFRNLTFGSDTGFVDAQASYRLRAGDPPNEFHADLTLGYRPDPDFLLMAQSLNTISDGAGRGIFDEYRYHNVQLSGVYTVAPAVALQLGVMGTLGGENALRERGMFGGVWVSF</sequence>
<proteinExistence type="predicted"/>
<evidence type="ECO:0008006" key="4">
    <source>
        <dbReference type="Google" id="ProtNLM"/>
    </source>
</evidence>
<dbReference type="AlphaFoldDB" id="A0A3T1CKS1"/>